<dbReference type="InterPro" id="IPR002931">
    <property type="entry name" value="Transglutaminase-like"/>
</dbReference>
<dbReference type="InterPro" id="IPR013589">
    <property type="entry name" value="Bac_transglu_N"/>
</dbReference>
<dbReference type="SUPFAM" id="SSF54001">
    <property type="entry name" value="Cysteine proteinases"/>
    <property type="match status" value="1"/>
</dbReference>
<dbReference type="Pfam" id="PF01841">
    <property type="entry name" value="Transglut_core"/>
    <property type="match status" value="1"/>
</dbReference>
<dbReference type="EMBL" id="QIBX01000019">
    <property type="protein sequence ID" value="RNL38233.1"/>
    <property type="molecule type" value="Genomic_DNA"/>
</dbReference>
<proteinExistence type="predicted"/>
<dbReference type="PANTHER" id="PTHR33490:SF6">
    <property type="entry name" value="SLL1049 PROTEIN"/>
    <property type="match status" value="1"/>
</dbReference>
<dbReference type="PANTHER" id="PTHR33490">
    <property type="entry name" value="BLR5614 PROTEIN-RELATED"/>
    <property type="match status" value="1"/>
</dbReference>
<dbReference type="Gene3D" id="3.10.620.30">
    <property type="match status" value="1"/>
</dbReference>
<dbReference type="Proteomes" id="UP000269591">
    <property type="component" value="Unassembled WGS sequence"/>
</dbReference>
<dbReference type="AlphaFoldDB" id="A0A3N0ATP4"/>
<organism evidence="2 3">
    <name type="scientific">Slackia equolifaciens</name>
    <dbReference type="NCBI Taxonomy" id="498718"/>
    <lineage>
        <taxon>Bacteria</taxon>
        <taxon>Bacillati</taxon>
        <taxon>Actinomycetota</taxon>
        <taxon>Coriobacteriia</taxon>
        <taxon>Eggerthellales</taxon>
        <taxon>Eggerthellaceae</taxon>
        <taxon>Slackia</taxon>
    </lineage>
</organism>
<protein>
    <submittedName>
        <fullName evidence="2">Transglutaminase family protein</fullName>
    </submittedName>
</protein>
<keyword evidence="3" id="KW-1185">Reference proteome</keyword>
<comment type="caution">
    <text evidence="2">The sequence shown here is derived from an EMBL/GenBank/DDBJ whole genome shotgun (WGS) entry which is preliminary data.</text>
</comment>
<gene>
    <name evidence="2" type="ORF">DMP06_09455</name>
</gene>
<evidence type="ECO:0000313" key="3">
    <source>
        <dbReference type="Proteomes" id="UP000269591"/>
    </source>
</evidence>
<dbReference type="InterPro" id="IPR038765">
    <property type="entry name" value="Papain-like_cys_pep_sf"/>
</dbReference>
<evidence type="ECO:0000259" key="1">
    <source>
        <dbReference type="SMART" id="SM00460"/>
    </source>
</evidence>
<dbReference type="Pfam" id="PF08379">
    <property type="entry name" value="Bact_transglu_N"/>
    <property type="match status" value="1"/>
</dbReference>
<feature type="domain" description="Transglutaminase-like" evidence="1">
    <location>
        <begin position="172"/>
        <end position="230"/>
    </location>
</feature>
<accession>A0A3N0ATP4</accession>
<name>A0A3N0ATP4_9ACTN</name>
<evidence type="ECO:0000313" key="2">
    <source>
        <dbReference type="EMBL" id="RNL38233.1"/>
    </source>
</evidence>
<dbReference type="RefSeq" id="WP_123209491.1">
    <property type="nucleotide sequence ID" value="NZ_JBHTHO010000016.1"/>
</dbReference>
<dbReference type="OrthoDB" id="9804023at2"/>
<reference evidence="3" key="1">
    <citation type="submission" date="2018-05" db="EMBL/GenBank/DDBJ databases">
        <title>Genome Sequencing of selected type strains of the family Eggerthellaceae.</title>
        <authorList>
            <person name="Danylec N."/>
            <person name="Stoll D.A."/>
            <person name="Doetsch A."/>
            <person name="Huch M."/>
        </authorList>
    </citation>
    <scope>NUCLEOTIDE SEQUENCE [LARGE SCALE GENOMIC DNA]</scope>
    <source>
        <strain evidence="3">DSM 24851</strain>
    </source>
</reference>
<dbReference type="SMART" id="SM00460">
    <property type="entry name" value="TGc"/>
    <property type="match status" value="1"/>
</dbReference>
<sequence length="278" mass="29770">MKILSFTFETALHFSEPVSEHSFVLRCLPKNTPSQTVMDSQAIISPRTPVANQTDGFGNRLQIGRIEAAHDEFSFISTGLVVVDAAHIEGEDAQNAEKGPLASGPYGASAHPIYANPSTFAAADAAMRAFAQEASAEASGPWSIAQALSHAVHERLAYVKDVTDVSTTASQAFALGSGVCQDFAHVLIALLRSLGIPARYVNGLIVGEGATHAWVEMHDGVQWRGIDPTHDRPIDDTYIVLSHGRDFADCAIESGVFRGGARQDQRVAVQVFDQASQQ</sequence>